<dbReference type="GO" id="GO:0005506">
    <property type="term" value="F:iron ion binding"/>
    <property type="evidence" value="ECO:0007669"/>
    <property type="project" value="InterPro"/>
</dbReference>
<dbReference type="PANTHER" id="PTHR24291:SF50">
    <property type="entry name" value="BIFUNCTIONAL ALBAFLAVENONE MONOOXYGENASE_TERPENE SYNTHASE"/>
    <property type="match status" value="1"/>
</dbReference>
<dbReference type="Proteomes" id="UP000430146">
    <property type="component" value="Unassembled WGS sequence"/>
</dbReference>
<evidence type="ECO:0000256" key="5">
    <source>
        <dbReference type="ARBA" id="ARBA00023004"/>
    </source>
</evidence>
<organism evidence="9 10">
    <name type="scientific">Mycolicibacterium vanbaalenii</name>
    <name type="common">Mycobacterium vanbaalenii</name>
    <dbReference type="NCBI Taxonomy" id="110539"/>
    <lineage>
        <taxon>Bacteria</taxon>
        <taxon>Bacillati</taxon>
        <taxon>Actinomycetota</taxon>
        <taxon>Actinomycetes</taxon>
        <taxon>Mycobacteriales</taxon>
        <taxon>Mycobacteriaceae</taxon>
        <taxon>Mycolicibacterium</taxon>
    </lineage>
</organism>
<evidence type="ECO:0000256" key="2">
    <source>
        <dbReference type="ARBA" id="ARBA00022617"/>
    </source>
</evidence>
<dbReference type="InterPro" id="IPR001128">
    <property type="entry name" value="Cyt_P450"/>
</dbReference>
<comment type="similarity">
    <text evidence="1 8">Belongs to the cytochrome P450 family.</text>
</comment>
<dbReference type="GO" id="GO:0004497">
    <property type="term" value="F:monooxygenase activity"/>
    <property type="evidence" value="ECO:0007669"/>
    <property type="project" value="UniProtKB-KW"/>
</dbReference>
<dbReference type="PRINTS" id="PR00463">
    <property type="entry name" value="EP450I"/>
</dbReference>
<evidence type="ECO:0000313" key="10">
    <source>
        <dbReference type="Proteomes" id="UP000430146"/>
    </source>
</evidence>
<evidence type="ECO:0000256" key="6">
    <source>
        <dbReference type="ARBA" id="ARBA00023033"/>
    </source>
</evidence>
<dbReference type="Pfam" id="PF00067">
    <property type="entry name" value="p450"/>
    <property type="match status" value="1"/>
</dbReference>
<dbReference type="PRINTS" id="PR00385">
    <property type="entry name" value="P450"/>
</dbReference>
<evidence type="ECO:0000256" key="1">
    <source>
        <dbReference type="ARBA" id="ARBA00010617"/>
    </source>
</evidence>
<dbReference type="SUPFAM" id="SSF48264">
    <property type="entry name" value="Cytochrome P450"/>
    <property type="match status" value="1"/>
</dbReference>
<protein>
    <submittedName>
        <fullName evidence="9">Pentalenene oxygenase</fullName>
        <ecNumber evidence="9">1.14.13.133</ecNumber>
    </submittedName>
</protein>
<accession>A0A5S9R9G7</accession>
<dbReference type="RefSeq" id="WP_200846181.1">
    <property type="nucleotide sequence ID" value="NZ_CACSIP010000075.1"/>
</dbReference>
<dbReference type="InterPro" id="IPR002401">
    <property type="entry name" value="Cyt_P450_E_grp-I"/>
</dbReference>
<dbReference type="Gene3D" id="1.10.630.10">
    <property type="entry name" value="Cytochrome P450"/>
    <property type="match status" value="1"/>
</dbReference>
<dbReference type="AlphaFoldDB" id="A0A5S9R9G7"/>
<dbReference type="GO" id="GO:0020037">
    <property type="term" value="F:heme binding"/>
    <property type="evidence" value="ECO:0007669"/>
    <property type="project" value="InterPro"/>
</dbReference>
<dbReference type="EC" id="1.14.13.133" evidence="9"/>
<evidence type="ECO:0000256" key="4">
    <source>
        <dbReference type="ARBA" id="ARBA00023002"/>
    </source>
</evidence>
<proteinExistence type="inferred from homology"/>
<sequence length="458" mass="50721">MVHSEVDAGEHKPLPLPPVNPLPFRQRLAAVREFSTGTARLRDAGGTVTAFTLGPRWLMPPMVLVTSPRGIRDVLATKDASVDKTTPVFEEMRRIIGANLADLPFEPWKPRRRTLQPAFTKQRVGEFGGHMSQAAQGLCEKWPSDGVVDLDGECRTLTLRALGRSVLGLDLEQRADDVAEPLRVALSYAIGRATRPVRAPRWLPTPARRRARAASARLHALTQDILRDCRADPSRVAPLVRALIAAQDPETGARLSDQEICDELIIFLFAGHDTTATTLTYALWSLGRHPDHQQRVAKEVAALPNRPLTPDDVAQLEFTVQVIRESLRLCPPAPTGTRMACRDVEVAGYRVPKGTMLVIGRMAVQQDPALWDDPLRFDPDRFAPEKFKALDRWQYIPFGGGPRSCIGDHFAMLEVTLALATIIRNTEIQSLDDEFPLALHFTMIAGGPIRARVRPRSG</sequence>
<evidence type="ECO:0000256" key="8">
    <source>
        <dbReference type="RuleBase" id="RU000461"/>
    </source>
</evidence>
<dbReference type="EMBL" id="CACSIP010000075">
    <property type="protein sequence ID" value="CAA0137361.1"/>
    <property type="molecule type" value="Genomic_DNA"/>
</dbReference>
<keyword evidence="4 8" id="KW-0560">Oxidoreductase</keyword>
<keyword evidence="2 7" id="KW-0349">Heme</keyword>
<evidence type="ECO:0000313" key="9">
    <source>
        <dbReference type="EMBL" id="CAA0137361.1"/>
    </source>
</evidence>
<dbReference type="PROSITE" id="PS00086">
    <property type="entry name" value="CYTOCHROME_P450"/>
    <property type="match status" value="1"/>
</dbReference>
<keyword evidence="6 8" id="KW-0503">Monooxygenase</keyword>
<dbReference type="PANTHER" id="PTHR24291">
    <property type="entry name" value="CYTOCHROME P450 FAMILY 4"/>
    <property type="match status" value="1"/>
</dbReference>
<comment type="cofactor">
    <cofactor evidence="7">
        <name>heme</name>
        <dbReference type="ChEBI" id="CHEBI:30413"/>
    </cofactor>
</comment>
<feature type="binding site" description="axial binding residue" evidence="7">
    <location>
        <position position="405"/>
    </location>
    <ligand>
        <name>heme</name>
        <dbReference type="ChEBI" id="CHEBI:30413"/>
    </ligand>
    <ligandPart>
        <name>Fe</name>
        <dbReference type="ChEBI" id="CHEBI:18248"/>
    </ligandPart>
</feature>
<keyword evidence="3 7" id="KW-0479">Metal-binding</keyword>
<keyword evidence="5 7" id="KW-0408">Iron</keyword>
<keyword evidence="10" id="KW-1185">Reference proteome</keyword>
<name>A0A5S9R9G7_MYCVN</name>
<gene>
    <name evidence="9" type="primary">ptlI_2</name>
    <name evidence="9" type="ORF">AELLOGFF_02193</name>
</gene>
<dbReference type="InterPro" id="IPR017972">
    <property type="entry name" value="Cyt_P450_CS"/>
</dbReference>
<evidence type="ECO:0000256" key="7">
    <source>
        <dbReference type="PIRSR" id="PIRSR602401-1"/>
    </source>
</evidence>
<dbReference type="InterPro" id="IPR050196">
    <property type="entry name" value="Cytochrome_P450_Monoox"/>
</dbReference>
<reference evidence="9 10" key="1">
    <citation type="submission" date="2019-11" db="EMBL/GenBank/DDBJ databases">
        <authorList>
            <person name="Holert J."/>
        </authorList>
    </citation>
    <scope>NUCLEOTIDE SEQUENCE [LARGE SCALE GENOMIC DNA]</scope>
    <source>
        <strain evidence="9">BC8_1</strain>
    </source>
</reference>
<evidence type="ECO:0000256" key="3">
    <source>
        <dbReference type="ARBA" id="ARBA00022723"/>
    </source>
</evidence>
<dbReference type="InterPro" id="IPR036396">
    <property type="entry name" value="Cyt_P450_sf"/>
</dbReference>
<dbReference type="GO" id="GO:0016705">
    <property type="term" value="F:oxidoreductase activity, acting on paired donors, with incorporation or reduction of molecular oxygen"/>
    <property type="evidence" value="ECO:0007669"/>
    <property type="project" value="InterPro"/>
</dbReference>